<keyword evidence="5 9" id="KW-0297">G-protein coupled receptor</keyword>
<dbReference type="InterPro" id="IPR050569">
    <property type="entry name" value="TAAR"/>
</dbReference>
<feature type="transmembrane region" description="Helical" evidence="10">
    <location>
        <begin position="185"/>
        <end position="208"/>
    </location>
</feature>
<dbReference type="Proteomes" id="UP000264800">
    <property type="component" value="Unplaced"/>
</dbReference>
<evidence type="ECO:0000256" key="10">
    <source>
        <dbReference type="SAM" id="Phobius"/>
    </source>
</evidence>
<evidence type="ECO:0000256" key="9">
    <source>
        <dbReference type="RuleBase" id="RU000688"/>
    </source>
</evidence>
<keyword evidence="13" id="KW-1185">Reference proteome</keyword>
<feature type="transmembrane region" description="Helical" evidence="10">
    <location>
        <begin position="55"/>
        <end position="74"/>
    </location>
</feature>
<dbReference type="Gene3D" id="1.20.1070.10">
    <property type="entry name" value="Rhodopsin 7-helix transmembrane proteins"/>
    <property type="match status" value="1"/>
</dbReference>
<evidence type="ECO:0000313" key="12">
    <source>
        <dbReference type="Ensembl" id="ENSKMAP00000010768.1"/>
    </source>
</evidence>
<organism evidence="12 13">
    <name type="scientific">Kryptolebias marmoratus</name>
    <name type="common">Mangrove killifish</name>
    <name type="synonym">Rivulus marmoratus</name>
    <dbReference type="NCBI Taxonomy" id="37003"/>
    <lineage>
        <taxon>Eukaryota</taxon>
        <taxon>Metazoa</taxon>
        <taxon>Chordata</taxon>
        <taxon>Craniata</taxon>
        <taxon>Vertebrata</taxon>
        <taxon>Euteleostomi</taxon>
        <taxon>Actinopterygii</taxon>
        <taxon>Neopterygii</taxon>
        <taxon>Teleostei</taxon>
        <taxon>Neoteleostei</taxon>
        <taxon>Acanthomorphata</taxon>
        <taxon>Ovalentaria</taxon>
        <taxon>Atherinomorphae</taxon>
        <taxon>Cyprinodontiformes</taxon>
        <taxon>Rivulidae</taxon>
        <taxon>Kryptolebias</taxon>
    </lineage>
</organism>
<dbReference type="InterPro" id="IPR017452">
    <property type="entry name" value="GPCR_Rhodpsn_7TM"/>
</dbReference>
<feature type="transmembrane region" description="Helical" evidence="10">
    <location>
        <begin position="260"/>
        <end position="283"/>
    </location>
</feature>
<keyword evidence="2" id="KW-1003">Cell membrane</keyword>
<dbReference type="SUPFAM" id="SSF81321">
    <property type="entry name" value="Family A G protein-coupled receptor-like"/>
    <property type="match status" value="1"/>
</dbReference>
<evidence type="ECO:0000259" key="11">
    <source>
        <dbReference type="PROSITE" id="PS50262"/>
    </source>
</evidence>
<dbReference type="GO" id="GO:0005886">
    <property type="term" value="C:plasma membrane"/>
    <property type="evidence" value="ECO:0007669"/>
    <property type="project" value="UniProtKB-SubCell"/>
</dbReference>
<keyword evidence="4 10" id="KW-1133">Transmembrane helix</keyword>
<evidence type="ECO:0000256" key="4">
    <source>
        <dbReference type="ARBA" id="ARBA00022989"/>
    </source>
</evidence>
<dbReference type="Pfam" id="PF00001">
    <property type="entry name" value="7tm_1"/>
    <property type="match status" value="1"/>
</dbReference>
<evidence type="ECO:0000256" key="3">
    <source>
        <dbReference type="ARBA" id="ARBA00022692"/>
    </source>
</evidence>
<keyword evidence="3 9" id="KW-0812">Transmembrane</keyword>
<sequence>EGLKSPLPEAYQDSTHNVNIYLQSLTNNFLHCLLFYRILLSNICLFNFRQLQKPTNILLLSLAVSDFLVGFLLIPVEIFRGTACWLFGDGTCTLFYYVACVVLSASIGNIVLISIDRYVAICNPLHYPTRITVAKVKFCVCLCWLLSVVYVILFLRDELIQSGRSNSCIGECELSITYTAGTVDLFISFLFPVIIIIVLYLRVFVVAVSQHSVNLKTKKSELKAARTLGVLVIVYLICWCPFYCYSVVEVDLTSTSYTSFLFFLFYFNSCVNPVIYALFYPWFRKAVKLIATLQILHPDSSRQTKTLMTLLGGD</sequence>
<accession>A0A3Q3A381</accession>
<comment type="similarity">
    <text evidence="9">Belongs to the G-protein coupled receptor 1 family.</text>
</comment>
<evidence type="ECO:0000256" key="1">
    <source>
        <dbReference type="ARBA" id="ARBA00004651"/>
    </source>
</evidence>
<dbReference type="SMART" id="SM01381">
    <property type="entry name" value="7TM_GPCR_Srsx"/>
    <property type="match status" value="1"/>
</dbReference>
<dbReference type="PANTHER" id="PTHR24249">
    <property type="entry name" value="HISTAMINE RECEPTOR-RELATED G-PROTEIN COUPLED RECEPTOR"/>
    <property type="match status" value="1"/>
</dbReference>
<feature type="transmembrane region" description="Helical" evidence="10">
    <location>
        <begin position="28"/>
        <end position="48"/>
    </location>
</feature>
<proteinExistence type="inferred from homology"/>
<dbReference type="CDD" id="cd15055">
    <property type="entry name" value="7tmA_TAARs"/>
    <property type="match status" value="1"/>
</dbReference>
<feature type="transmembrane region" description="Helical" evidence="10">
    <location>
        <begin position="136"/>
        <end position="155"/>
    </location>
</feature>
<dbReference type="AlphaFoldDB" id="A0A3Q3A381"/>
<name>A0A3Q3A381_KRYMA</name>
<evidence type="ECO:0000256" key="8">
    <source>
        <dbReference type="ARBA" id="ARBA00023224"/>
    </source>
</evidence>
<keyword evidence="8 9" id="KW-0807">Transducer</keyword>
<dbReference type="PROSITE" id="PS50262">
    <property type="entry name" value="G_PROTEIN_RECEP_F1_2"/>
    <property type="match status" value="1"/>
</dbReference>
<reference evidence="12" key="1">
    <citation type="submission" date="2025-08" db="UniProtKB">
        <authorList>
            <consortium name="Ensembl"/>
        </authorList>
    </citation>
    <scope>IDENTIFICATION</scope>
</reference>
<dbReference type="PROSITE" id="PS00237">
    <property type="entry name" value="G_PROTEIN_RECEP_F1_1"/>
    <property type="match status" value="1"/>
</dbReference>
<evidence type="ECO:0000313" key="13">
    <source>
        <dbReference type="Proteomes" id="UP000264800"/>
    </source>
</evidence>
<feature type="domain" description="G-protein coupled receptors family 1 profile" evidence="11">
    <location>
        <begin position="37"/>
        <end position="276"/>
    </location>
</feature>
<dbReference type="Ensembl" id="ENSKMAT00000010931.1">
    <property type="protein sequence ID" value="ENSKMAP00000010768.1"/>
    <property type="gene ID" value="ENSKMAG00000008080.1"/>
</dbReference>
<evidence type="ECO:0000256" key="5">
    <source>
        <dbReference type="ARBA" id="ARBA00023040"/>
    </source>
</evidence>
<dbReference type="PRINTS" id="PR00237">
    <property type="entry name" value="GPCRRHODOPSN"/>
</dbReference>
<keyword evidence="6 10" id="KW-0472">Membrane</keyword>
<evidence type="ECO:0000256" key="6">
    <source>
        <dbReference type="ARBA" id="ARBA00023136"/>
    </source>
</evidence>
<feature type="transmembrane region" description="Helical" evidence="10">
    <location>
        <begin position="228"/>
        <end position="248"/>
    </location>
</feature>
<dbReference type="InterPro" id="IPR000276">
    <property type="entry name" value="GPCR_Rhodpsn"/>
</dbReference>
<evidence type="ECO:0000256" key="2">
    <source>
        <dbReference type="ARBA" id="ARBA00022475"/>
    </source>
</evidence>
<protein>
    <recommendedName>
        <fullName evidence="11">G-protein coupled receptors family 1 profile domain-containing protein</fullName>
    </recommendedName>
</protein>
<dbReference type="OMA" id="ITWCSSI"/>
<evidence type="ECO:0000256" key="7">
    <source>
        <dbReference type="ARBA" id="ARBA00023170"/>
    </source>
</evidence>
<reference evidence="12" key="2">
    <citation type="submission" date="2025-09" db="UniProtKB">
        <authorList>
            <consortium name="Ensembl"/>
        </authorList>
    </citation>
    <scope>IDENTIFICATION</scope>
</reference>
<feature type="transmembrane region" description="Helical" evidence="10">
    <location>
        <begin position="94"/>
        <end position="115"/>
    </location>
</feature>
<keyword evidence="7 9" id="KW-0675">Receptor</keyword>
<dbReference type="GeneTree" id="ENSGT01050000244823"/>
<comment type="subcellular location">
    <subcellularLocation>
        <location evidence="1">Cell membrane</location>
        <topology evidence="1">Multi-pass membrane protein</topology>
    </subcellularLocation>
</comment>
<dbReference type="PANTHER" id="PTHR24249:SF381">
    <property type="entry name" value="TRACE AMINE ASSOCIATED RECEPTOR 19P-RELATED"/>
    <property type="match status" value="1"/>
</dbReference>
<dbReference type="GO" id="GO:0001594">
    <property type="term" value="F:trace-amine receptor activity"/>
    <property type="evidence" value="ECO:0007669"/>
    <property type="project" value="TreeGrafter"/>
</dbReference>